<evidence type="ECO:0000256" key="1">
    <source>
        <dbReference type="ARBA" id="ARBA00023015"/>
    </source>
</evidence>
<dbReference type="GO" id="GO:0003677">
    <property type="term" value="F:DNA binding"/>
    <property type="evidence" value="ECO:0007669"/>
    <property type="project" value="UniProtKB-KW"/>
</dbReference>
<keyword evidence="3" id="KW-0238">DNA-binding</keyword>
<dbReference type="InterPro" id="IPR014284">
    <property type="entry name" value="RNA_pol_sigma-70_dom"/>
</dbReference>
<evidence type="ECO:0000313" key="6">
    <source>
        <dbReference type="Proteomes" id="UP000092024"/>
    </source>
</evidence>
<proteinExistence type="predicted"/>
<dbReference type="AlphaFoldDB" id="A0A1A5YQB2"/>
<keyword evidence="1" id="KW-0805">Transcription regulation</keyword>
<evidence type="ECO:0000256" key="2">
    <source>
        <dbReference type="ARBA" id="ARBA00023082"/>
    </source>
</evidence>
<dbReference type="GO" id="GO:0016987">
    <property type="term" value="F:sigma factor activity"/>
    <property type="evidence" value="ECO:0007669"/>
    <property type="project" value="UniProtKB-KW"/>
</dbReference>
<dbReference type="EMBL" id="LYPA01000031">
    <property type="protein sequence ID" value="OBR67763.1"/>
    <property type="molecule type" value="Genomic_DNA"/>
</dbReference>
<keyword evidence="4" id="KW-0804">Transcription</keyword>
<gene>
    <name evidence="5" type="ORF">A7K91_08490</name>
</gene>
<dbReference type="InterPro" id="IPR036388">
    <property type="entry name" value="WH-like_DNA-bd_sf"/>
</dbReference>
<reference evidence="5 6" key="1">
    <citation type="submission" date="2016-05" db="EMBL/GenBank/DDBJ databases">
        <title>Paenibacillus oryzae. sp. nov., isolated from the rice root.</title>
        <authorList>
            <person name="Zhang J."/>
            <person name="Zhang X."/>
        </authorList>
    </citation>
    <scope>NUCLEOTIDE SEQUENCE [LARGE SCALE GENOMIC DNA]</scope>
    <source>
        <strain evidence="5 6">1DrF-4</strain>
    </source>
</reference>
<evidence type="ECO:0000256" key="4">
    <source>
        <dbReference type="ARBA" id="ARBA00023163"/>
    </source>
</evidence>
<keyword evidence="6" id="KW-1185">Reference proteome</keyword>
<name>A0A1A5YQB2_9BACL</name>
<dbReference type="PANTHER" id="PTHR30385:SF7">
    <property type="entry name" value="RNA POLYMERASE SIGMA FACTOR FLIA"/>
    <property type="match status" value="1"/>
</dbReference>
<evidence type="ECO:0000313" key="5">
    <source>
        <dbReference type="EMBL" id="OBR67763.1"/>
    </source>
</evidence>
<dbReference type="Proteomes" id="UP000092024">
    <property type="component" value="Unassembled WGS sequence"/>
</dbReference>
<dbReference type="PANTHER" id="PTHR30385">
    <property type="entry name" value="SIGMA FACTOR F FLAGELLAR"/>
    <property type="match status" value="1"/>
</dbReference>
<organism evidence="5 6">
    <name type="scientific">Paenibacillus oryzae</name>
    <dbReference type="NCBI Taxonomy" id="1844972"/>
    <lineage>
        <taxon>Bacteria</taxon>
        <taxon>Bacillati</taxon>
        <taxon>Bacillota</taxon>
        <taxon>Bacilli</taxon>
        <taxon>Bacillales</taxon>
        <taxon>Paenibacillaceae</taxon>
        <taxon>Paenibacillus</taxon>
    </lineage>
</organism>
<dbReference type="Gene3D" id="1.10.1740.10">
    <property type="match status" value="1"/>
</dbReference>
<dbReference type="GO" id="GO:0006352">
    <property type="term" value="P:DNA-templated transcription initiation"/>
    <property type="evidence" value="ECO:0007669"/>
    <property type="project" value="InterPro"/>
</dbReference>
<dbReference type="NCBIfam" id="TIGR02937">
    <property type="entry name" value="sigma70-ECF"/>
    <property type="match status" value="1"/>
</dbReference>
<dbReference type="OrthoDB" id="2637773at2"/>
<accession>A0A1A5YQB2</accession>
<keyword evidence="2" id="KW-0731">Sigma factor</keyword>
<sequence length="319" mass="37620">MLSANYLKLRQSETRDMHNIELLKACKMDNQLMGDFLKANRDFIFSIIMHFKGGIEELIAKFRVSEEELYQHACIGILTAIKDFNFDRGIKFTTYVVRPILWEINHLLYSDSQSVRLSRGAVELIKRMAEIEDTLGYRPAEREMAGLLNVSVERYREIAMFSDELEHYDALESFEIADKERRNIEEEVTNRIYVQQLLNDPIFTDFEKRVMRLVLEDDKYTNSQIAERLHVYPMTINRTFHKIRAKIENQQASLRGERDATTSKYEQEISIIAQETKERNKLLCIDDITELLEICGYDPKKYTTRILYYIRQKANQKGA</sequence>
<dbReference type="RefSeq" id="WP_068680108.1">
    <property type="nucleotide sequence ID" value="NZ_LYPA01000031.1"/>
</dbReference>
<dbReference type="InterPro" id="IPR013325">
    <property type="entry name" value="RNA_pol_sigma_r2"/>
</dbReference>
<comment type="caution">
    <text evidence="5">The sequence shown here is derived from an EMBL/GenBank/DDBJ whole genome shotgun (WGS) entry which is preliminary data.</text>
</comment>
<protein>
    <submittedName>
        <fullName evidence="5">RNA polymerase subunit sigma</fullName>
    </submittedName>
</protein>
<dbReference type="Gene3D" id="1.10.10.10">
    <property type="entry name" value="Winged helix-like DNA-binding domain superfamily/Winged helix DNA-binding domain"/>
    <property type="match status" value="1"/>
</dbReference>
<evidence type="ECO:0000256" key="3">
    <source>
        <dbReference type="ARBA" id="ARBA00023125"/>
    </source>
</evidence>
<dbReference type="STRING" id="1844972.A7K91_08490"/>
<dbReference type="SUPFAM" id="SSF88946">
    <property type="entry name" value="Sigma2 domain of RNA polymerase sigma factors"/>
    <property type="match status" value="1"/>
</dbReference>